<dbReference type="InterPro" id="IPR006597">
    <property type="entry name" value="Sel1-like"/>
</dbReference>
<accession>A0ABR2K427</accession>
<dbReference type="InterPro" id="IPR011990">
    <property type="entry name" value="TPR-like_helical_dom_sf"/>
</dbReference>
<gene>
    <name evidence="2" type="ORF">M9Y10_041322</name>
</gene>
<comment type="caution">
    <text evidence="2">The sequence shown here is derived from an EMBL/GenBank/DDBJ whole genome shotgun (WGS) entry which is preliminary data.</text>
</comment>
<dbReference type="Pfam" id="PF08238">
    <property type="entry name" value="Sel1"/>
    <property type="match status" value="10"/>
</dbReference>
<dbReference type="PANTHER" id="PTHR11102:SF160">
    <property type="entry name" value="ERAD-ASSOCIATED E3 UBIQUITIN-PROTEIN LIGASE COMPONENT HRD3"/>
    <property type="match status" value="1"/>
</dbReference>
<protein>
    <submittedName>
        <fullName evidence="2">Uncharacterized protein</fullName>
    </submittedName>
</protein>
<comment type="similarity">
    <text evidence="1">Belongs to the sel-1 family.</text>
</comment>
<dbReference type="PANTHER" id="PTHR11102">
    <property type="entry name" value="SEL-1-LIKE PROTEIN"/>
    <property type="match status" value="1"/>
</dbReference>
<name>A0ABR2K427_9EUKA</name>
<dbReference type="SUPFAM" id="SSF81901">
    <property type="entry name" value="HCP-like"/>
    <property type="match status" value="3"/>
</dbReference>
<dbReference type="SMART" id="SM00671">
    <property type="entry name" value="SEL1"/>
    <property type="match status" value="10"/>
</dbReference>
<evidence type="ECO:0000313" key="2">
    <source>
        <dbReference type="EMBL" id="KAK8885865.1"/>
    </source>
</evidence>
<organism evidence="2 3">
    <name type="scientific">Tritrichomonas musculus</name>
    <dbReference type="NCBI Taxonomy" id="1915356"/>
    <lineage>
        <taxon>Eukaryota</taxon>
        <taxon>Metamonada</taxon>
        <taxon>Parabasalia</taxon>
        <taxon>Tritrichomonadida</taxon>
        <taxon>Tritrichomonadidae</taxon>
        <taxon>Tritrichomonas</taxon>
    </lineage>
</organism>
<evidence type="ECO:0000256" key="1">
    <source>
        <dbReference type="ARBA" id="ARBA00038101"/>
    </source>
</evidence>
<evidence type="ECO:0000313" key="3">
    <source>
        <dbReference type="Proteomes" id="UP001470230"/>
    </source>
</evidence>
<dbReference type="Proteomes" id="UP001470230">
    <property type="component" value="Unassembled WGS sequence"/>
</dbReference>
<dbReference type="Gene3D" id="1.25.40.10">
    <property type="entry name" value="Tetratricopeptide repeat domain"/>
    <property type="match status" value="3"/>
</dbReference>
<reference evidence="2 3" key="1">
    <citation type="submission" date="2024-04" db="EMBL/GenBank/DDBJ databases">
        <title>Tritrichomonas musculus Genome.</title>
        <authorList>
            <person name="Alves-Ferreira E."/>
            <person name="Grigg M."/>
            <person name="Lorenzi H."/>
            <person name="Galac M."/>
        </authorList>
    </citation>
    <scope>NUCLEOTIDE SEQUENCE [LARGE SCALE GENOMIC DNA]</scope>
    <source>
        <strain evidence="2 3">EAF2021</strain>
    </source>
</reference>
<dbReference type="InterPro" id="IPR050767">
    <property type="entry name" value="Sel1_AlgK"/>
</dbReference>
<dbReference type="EMBL" id="JAPFFF010000007">
    <property type="protein sequence ID" value="KAK8885865.1"/>
    <property type="molecule type" value="Genomic_DNA"/>
</dbReference>
<proteinExistence type="inferred from homology"/>
<sequence length="676" mass="75673">MLSNISSKHFSAIPLKNFIPKKVDFSSVCSVLPNQFTFNQSFKNDSKYIRFFSQSNSISKIETLKEKADLGDREAQYELGSYYLSNENKKVPDNEKGVHYIKLAAEGNHPTACYMYSTFLKNGFHVEKDLDQSLKYLTYAADHNLEIAQFELALEYYTGKRFPSDMSKALHYFCLSAENGNVTSCETVGTFLTQGIGCKPDVEKATKYLEIGSKLKSGLCKYQLSVIKSIDNKEESISLLKESADLGFPIAQHEYSKYLLFQKKNEKEAEKYLRLAANQNDSQSCLELSNILKKSGNAIKKREAFLFLKKAADLDNESAMVMLGKLLCGDKDISYGVQVTPDVNLALKYLKRAASQSNDPESSIEYATRLGDFLNLPNSSSTLDVDHVEKECIQFYDKGIKNAEQFHIMKPKYIISYAYFLSSRGKNANAVRKLISQAHLNDPAISYALAVVGSKELKIMSLNFLKKALIAMFPNSKNTEIEKLFDLNIDPTEYEQKFDLLKSNYKKDPSDIKSKLGIAFYTSIGAGGAKLDVNKALEMIKETANDGSLLAAKIYSAWMFENLDGGQKDLEKLTEAIEICKKAADENDADSQYLYGKLMVNGSWFVEANVPEGIQYLEKAAPKNSNAAFLLGSLYFNGDLVEPSLEKAEKFIEMAADLNHPQAKQVLEKNFPAPSA</sequence>
<keyword evidence="3" id="KW-1185">Reference proteome</keyword>